<dbReference type="PANTHER" id="PTHR30614">
    <property type="entry name" value="MEMBRANE COMPONENT OF AMINO ACID ABC TRANSPORTER"/>
    <property type="match status" value="1"/>
</dbReference>
<evidence type="ECO:0000256" key="1">
    <source>
        <dbReference type="ARBA" id="ARBA00004651"/>
    </source>
</evidence>
<evidence type="ECO:0000259" key="10">
    <source>
        <dbReference type="PROSITE" id="PS50928"/>
    </source>
</evidence>
<feature type="transmembrane region" description="Helical" evidence="9">
    <location>
        <begin position="204"/>
        <end position="224"/>
    </location>
</feature>
<keyword evidence="12" id="KW-1185">Reference proteome</keyword>
<keyword evidence="6" id="KW-0029">Amino-acid transport</keyword>
<dbReference type="AlphaFoldDB" id="A0A4R4UID2"/>
<feature type="domain" description="ABC transmembrane type-1" evidence="10">
    <location>
        <begin position="25"/>
        <end position="227"/>
    </location>
</feature>
<evidence type="ECO:0000313" key="12">
    <source>
        <dbReference type="Proteomes" id="UP000295258"/>
    </source>
</evidence>
<dbReference type="InterPro" id="IPR010065">
    <property type="entry name" value="AA_ABC_transptr_permease_3TM"/>
</dbReference>
<dbReference type="GO" id="GO:0022857">
    <property type="term" value="F:transmembrane transporter activity"/>
    <property type="evidence" value="ECO:0007669"/>
    <property type="project" value="InterPro"/>
</dbReference>
<reference evidence="11 12" key="1">
    <citation type="submission" date="2019-03" db="EMBL/GenBank/DDBJ databases">
        <title>Draft genome sequences of novel Actinobacteria.</title>
        <authorList>
            <person name="Sahin N."/>
            <person name="Ay H."/>
            <person name="Saygin H."/>
        </authorList>
    </citation>
    <scope>NUCLEOTIDE SEQUENCE [LARGE SCALE GENOMIC DNA]</scope>
    <source>
        <strain evidence="11 12">KC310</strain>
    </source>
</reference>
<keyword evidence="4" id="KW-1003">Cell membrane</keyword>
<evidence type="ECO:0000256" key="6">
    <source>
        <dbReference type="ARBA" id="ARBA00022970"/>
    </source>
</evidence>
<dbReference type="PANTHER" id="PTHR30614:SF20">
    <property type="entry name" value="GLUTAMINE TRANSPORT SYSTEM PERMEASE PROTEIN GLNP"/>
    <property type="match status" value="1"/>
</dbReference>
<comment type="subcellular location">
    <subcellularLocation>
        <location evidence="1 9">Cell membrane</location>
        <topology evidence="1 9">Multi-pass membrane protein</topology>
    </subcellularLocation>
</comment>
<dbReference type="Proteomes" id="UP000295258">
    <property type="component" value="Unassembled WGS sequence"/>
</dbReference>
<gene>
    <name evidence="11" type="ORF">E1292_42575</name>
</gene>
<dbReference type="GO" id="GO:0043190">
    <property type="term" value="C:ATP-binding cassette (ABC) transporter complex"/>
    <property type="evidence" value="ECO:0007669"/>
    <property type="project" value="InterPro"/>
</dbReference>
<sequence length="243" mass="26939">MDIFFEQYFDLTVMRDSFGKVLLGFWMTIQLSLISGALATVWGLMLALCRSSRSWVLTPLRLAAIAYIDVFRGIPLLLVVLLISGSLPFIPVLPEWVRAPTLFGQPDIYWFGIAALTITYGAYLAEVFRAGLDAVPAGQTEAARSLGMSHRRTLRHVVLPQAVRTVVPPLLNDFIALMKDTSLVQVVGIVEVVRAGREIQGETFNSSALTLGALMFLVVTLPLARIVDRYLNVHQRARRRALA</sequence>
<dbReference type="SUPFAM" id="SSF161098">
    <property type="entry name" value="MetI-like"/>
    <property type="match status" value="1"/>
</dbReference>
<dbReference type="Gene3D" id="1.10.3720.10">
    <property type="entry name" value="MetI-like"/>
    <property type="match status" value="1"/>
</dbReference>
<keyword evidence="7 9" id="KW-1133">Transmembrane helix</keyword>
<evidence type="ECO:0000256" key="7">
    <source>
        <dbReference type="ARBA" id="ARBA00022989"/>
    </source>
</evidence>
<dbReference type="InterPro" id="IPR035906">
    <property type="entry name" value="MetI-like_sf"/>
</dbReference>
<accession>A0A4R4UID2</accession>
<evidence type="ECO:0000256" key="2">
    <source>
        <dbReference type="ARBA" id="ARBA00010072"/>
    </source>
</evidence>
<organism evidence="11 12">
    <name type="scientific">Nonomuraea deserti</name>
    <dbReference type="NCBI Taxonomy" id="1848322"/>
    <lineage>
        <taxon>Bacteria</taxon>
        <taxon>Bacillati</taxon>
        <taxon>Actinomycetota</taxon>
        <taxon>Actinomycetes</taxon>
        <taxon>Streptosporangiales</taxon>
        <taxon>Streptosporangiaceae</taxon>
        <taxon>Nonomuraea</taxon>
    </lineage>
</organism>
<comment type="caution">
    <text evidence="11">The sequence shown here is derived from an EMBL/GenBank/DDBJ whole genome shotgun (WGS) entry which is preliminary data.</text>
</comment>
<dbReference type="GO" id="GO:0006865">
    <property type="term" value="P:amino acid transport"/>
    <property type="evidence" value="ECO:0007669"/>
    <property type="project" value="UniProtKB-KW"/>
</dbReference>
<evidence type="ECO:0000256" key="5">
    <source>
        <dbReference type="ARBA" id="ARBA00022692"/>
    </source>
</evidence>
<name>A0A4R4UID2_9ACTN</name>
<evidence type="ECO:0000313" key="11">
    <source>
        <dbReference type="EMBL" id="TDC91431.1"/>
    </source>
</evidence>
<feature type="transmembrane region" description="Helical" evidence="9">
    <location>
        <begin position="70"/>
        <end position="93"/>
    </location>
</feature>
<evidence type="ECO:0000256" key="4">
    <source>
        <dbReference type="ARBA" id="ARBA00022475"/>
    </source>
</evidence>
<evidence type="ECO:0000256" key="9">
    <source>
        <dbReference type="RuleBase" id="RU363032"/>
    </source>
</evidence>
<feature type="transmembrane region" description="Helical" evidence="9">
    <location>
        <begin position="108"/>
        <end position="125"/>
    </location>
</feature>
<dbReference type="RefSeq" id="WP_132605115.1">
    <property type="nucleotide sequence ID" value="NZ_SMKO01000206.1"/>
</dbReference>
<comment type="similarity">
    <text evidence="2">Belongs to the binding-protein-dependent transport system permease family. HisMQ subfamily.</text>
</comment>
<dbReference type="NCBIfam" id="TIGR01726">
    <property type="entry name" value="HEQRo_perm_3TM"/>
    <property type="match status" value="1"/>
</dbReference>
<dbReference type="InterPro" id="IPR043429">
    <property type="entry name" value="ArtM/GltK/GlnP/TcyL/YhdX-like"/>
</dbReference>
<dbReference type="InterPro" id="IPR000515">
    <property type="entry name" value="MetI-like"/>
</dbReference>
<dbReference type="Pfam" id="PF00528">
    <property type="entry name" value="BPD_transp_1"/>
    <property type="match status" value="1"/>
</dbReference>
<keyword evidence="8 9" id="KW-0472">Membrane</keyword>
<protein>
    <submittedName>
        <fullName evidence="11">Amino acid ABC transporter permease</fullName>
    </submittedName>
</protein>
<feature type="transmembrane region" description="Helical" evidence="9">
    <location>
        <begin position="23"/>
        <end position="49"/>
    </location>
</feature>
<dbReference type="CDD" id="cd06261">
    <property type="entry name" value="TM_PBP2"/>
    <property type="match status" value="1"/>
</dbReference>
<keyword evidence="3 9" id="KW-0813">Transport</keyword>
<evidence type="ECO:0000256" key="3">
    <source>
        <dbReference type="ARBA" id="ARBA00022448"/>
    </source>
</evidence>
<keyword evidence="5 9" id="KW-0812">Transmembrane</keyword>
<dbReference type="EMBL" id="SMKO01000206">
    <property type="protein sequence ID" value="TDC91431.1"/>
    <property type="molecule type" value="Genomic_DNA"/>
</dbReference>
<proteinExistence type="inferred from homology"/>
<dbReference type="PROSITE" id="PS50928">
    <property type="entry name" value="ABC_TM1"/>
    <property type="match status" value="1"/>
</dbReference>
<evidence type="ECO:0000256" key="8">
    <source>
        <dbReference type="ARBA" id="ARBA00023136"/>
    </source>
</evidence>